<dbReference type="PROSITE" id="PS51194">
    <property type="entry name" value="HELICASE_CTER"/>
    <property type="match status" value="1"/>
</dbReference>
<dbReference type="PANTHER" id="PTHR45626">
    <property type="entry name" value="TRANSCRIPTION TERMINATION FACTOR 2-RELATED"/>
    <property type="match status" value="1"/>
</dbReference>
<dbReference type="Gene3D" id="3.40.50.10810">
    <property type="entry name" value="Tandem AAA-ATPase domain"/>
    <property type="match status" value="1"/>
</dbReference>
<gene>
    <name evidence="7" type="ORF">K402DRAFT_321355</name>
</gene>
<sequence>MPPVSPDTLSPDPVRDGSTSSSSSAKRPLDLTDDQNGHAEASQPAGFGMSSMIERVHGVVDRSEAPSKRQKTAHVIPSSANIVDLTADDDEEPPRPVQSDELQIVSDNGDEEICLGKIDRASITTWRLPQFRRTGTFRLNWPVIKVKFFRIPGGNKVIDAVDPEGHKFGRVDLRTATAIAQILDHAATNKMRLLAQLESRPREYQDEPGQYVARDLPVTIHLFAPRKMAPGVGKYMIARHVYLLDPTLSLFGFPYENPQQPKRANTNVLSDHHSTLPAMNGASTMNTLPSLSSYPVVGRTMDQVRSEVLSMFDSLTQSEELPEMEQDPSVTTALLSHQKQALHFMYEREKEGTANGLWKTVNHPQGRRTFYNVVAAYETPQVPRPVRGGLLADMMGLGKTLSILALITATKEEAFSFSQSVLSQQLPGVERNSKATLLVCPLSTISNWQEQMNVHLTPVALRTCIFHGPKRTNNMLELIMSDIVLTTYQTLAGDQKNPKGLLRSVNWFRIVLDEAHMIRSATTGMSKAACELYAQRRWAVTGTPVQNRLEDLYALLKFIRLDPFDQQAGFNRYIMTPFKNADPNVLPKIRLLVDTITLRRLKDTIDLPEKTEQIVELDFSKDERALYQHFATDAYQKMKEVMRDSSYKNKAYMNVLRMFLRLRMICAHGRELLSEDDLRFAQGLSVEDAIDLESTDQNAPKFSADSAYEMLDLMLEANVAKCCSCDEIILSATAESTEAADEEQVEEKIVGHMSADYHVFCGKCIEPFLSEILSKADTDLVGPCSICSDLVKAVDFPLKQSEYLEYKARKAELRKNPRKAKQVGVYVGPHTKTLALLQCLREDAEWSAAYPDEPPIKSVVFSSWTSHLDLIGIALEDNGFAFTRLDGTMQRSKRTVALDTFRDDNAVPIMLVSITAGGMGINLTTANKVYVMEPHYNPGVEAQAVDRVHRLGQTRPVLVRRFIMKNSVEEKVVILQNKKKDLADLSMNRSTKMDKSEKMRQRLEDLRSLFR</sequence>
<feature type="region of interest" description="Disordered" evidence="4">
    <location>
        <begin position="1"/>
        <end position="99"/>
    </location>
</feature>
<dbReference type="OrthoDB" id="448448at2759"/>
<proteinExistence type="predicted"/>
<dbReference type="InterPro" id="IPR050628">
    <property type="entry name" value="SNF2_RAD54_helicase_TF"/>
</dbReference>
<dbReference type="InterPro" id="IPR038718">
    <property type="entry name" value="SNF2-like_sf"/>
</dbReference>
<dbReference type="Pfam" id="PF00176">
    <property type="entry name" value="SNF2-rel_dom"/>
    <property type="match status" value="1"/>
</dbReference>
<dbReference type="CDD" id="cd18008">
    <property type="entry name" value="DEXDc_SHPRH-like"/>
    <property type="match status" value="1"/>
</dbReference>
<dbReference type="GO" id="GO:0005634">
    <property type="term" value="C:nucleus"/>
    <property type="evidence" value="ECO:0007669"/>
    <property type="project" value="TreeGrafter"/>
</dbReference>
<dbReference type="InterPro" id="IPR014001">
    <property type="entry name" value="Helicase_ATP-bd"/>
</dbReference>
<accession>A0A6G1HHP3</accession>
<feature type="compositionally biased region" description="Basic and acidic residues" evidence="4">
    <location>
        <begin position="991"/>
        <end position="1011"/>
    </location>
</feature>
<keyword evidence="8" id="KW-1185">Reference proteome</keyword>
<dbReference type="Gene3D" id="3.40.50.300">
    <property type="entry name" value="P-loop containing nucleotide triphosphate hydrolases"/>
    <property type="match status" value="1"/>
</dbReference>
<dbReference type="InterPro" id="IPR001650">
    <property type="entry name" value="Helicase_C-like"/>
</dbReference>
<dbReference type="CDD" id="cd18793">
    <property type="entry name" value="SF2_C_SNF"/>
    <property type="match status" value="1"/>
</dbReference>
<dbReference type="PROSITE" id="PS51192">
    <property type="entry name" value="HELICASE_ATP_BIND_1"/>
    <property type="match status" value="1"/>
</dbReference>
<dbReference type="SMART" id="SM00487">
    <property type="entry name" value="DEXDc"/>
    <property type="match status" value="1"/>
</dbReference>
<dbReference type="Pfam" id="PF00271">
    <property type="entry name" value="Helicase_C"/>
    <property type="match status" value="1"/>
</dbReference>
<evidence type="ECO:0000256" key="4">
    <source>
        <dbReference type="SAM" id="MobiDB-lite"/>
    </source>
</evidence>
<evidence type="ECO:0000313" key="8">
    <source>
        <dbReference type="Proteomes" id="UP000800041"/>
    </source>
</evidence>
<evidence type="ECO:0000256" key="1">
    <source>
        <dbReference type="ARBA" id="ARBA00022741"/>
    </source>
</evidence>
<dbReference type="InterPro" id="IPR000330">
    <property type="entry name" value="SNF2_N"/>
</dbReference>
<dbReference type="EMBL" id="ML977137">
    <property type="protein sequence ID" value="KAF1992552.1"/>
    <property type="molecule type" value="Genomic_DNA"/>
</dbReference>
<evidence type="ECO:0000256" key="3">
    <source>
        <dbReference type="ARBA" id="ARBA00022840"/>
    </source>
</evidence>
<dbReference type="GO" id="GO:0008094">
    <property type="term" value="F:ATP-dependent activity, acting on DNA"/>
    <property type="evidence" value="ECO:0007669"/>
    <property type="project" value="TreeGrafter"/>
</dbReference>
<dbReference type="SUPFAM" id="SSF52540">
    <property type="entry name" value="P-loop containing nucleoside triphosphate hydrolases"/>
    <property type="match status" value="2"/>
</dbReference>
<dbReference type="AlphaFoldDB" id="A0A6G1HHP3"/>
<evidence type="ECO:0000259" key="6">
    <source>
        <dbReference type="PROSITE" id="PS51194"/>
    </source>
</evidence>
<feature type="domain" description="Helicase C-terminal" evidence="6">
    <location>
        <begin position="843"/>
        <end position="1007"/>
    </location>
</feature>
<name>A0A6G1HHP3_9PEZI</name>
<organism evidence="7 8">
    <name type="scientific">Aulographum hederae CBS 113979</name>
    <dbReference type="NCBI Taxonomy" id="1176131"/>
    <lineage>
        <taxon>Eukaryota</taxon>
        <taxon>Fungi</taxon>
        <taxon>Dikarya</taxon>
        <taxon>Ascomycota</taxon>
        <taxon>Pezizomycotina</taxon>
        <taxon>Dothideomycetes</taxon>
        <taxon>Pleosporomycetidae</taxon>
        <taxon>Aulographales</taxon>
        <taxon>Aulographaceae</taxon>
    </lineage>
</organism>
<keyword evidence="1" id="KW-0547">Nucleotide-binding</keyword>
<feature type="domain" description="Helicase ATP-binding" evidence="5">
    <location>
        <begin position="380"/>
        <end position="562"/>
    </location>
</feature>
<dbReference type="GO" id="GO:0006281">
    <property type="term" value="P:DNA repair"/>
    <property type="evidence" value="ECO:0007669"/>
    <property type="project" value="TreeGrafter"/>
</dbReference>
<dbReference type="PANTHER" id="PTHR45626:SF52">
    <property type="entry name" value="SINGLE-STRANDED DNA-DEPENDENT ATPASE (EUROFUNG)"/>
    <property type="match status" value="1"/>
</dbReference>
<reference evidence="7" key="1">
    <citation type="journal article" date="2020" name="Stud. Mycol.">
        <title>101 Dothideomycetes genomes: a test case for predicting lifestyles and emergence of pathogens.</title>
        <authorList>
            <person name="Haridas S."/>
            <person name="Albert R."/>
            <person name="Binder M."/>
            <person name="Bloem J."/>
            <person name="Labutti K."/>
            <person name="Salamov A."/>
            <person name="Andreopoulos B."/>
            <person name="Baker S."/>
            <person name="Barry K."/>
            <person name="Bills G."/>
            <person name="Bluhm B."/>
            <person name="Cannon C."/>
            <person name="Castanera R."/>
            <person name="Culley D."/>
            <person name="Daum C."/>
            <person name="Ezra D."/>
            <person name="Gonzalez J."/>
            <person name="Henrissat B."/>
            <person name="Kuo A."/>
            <person name="Liang C."/>
            <person name="Lipzen A."/>
            <person name="Lutzoni F."/>
            <person name="Magnuson J."/>
            <person name="Mondo S."/>
            <person name="Nolan M."/>
            <person name="Ohm R."/>
            <person name="Pangilinan J."/>
            <person name="Park H.-J."/>
            <person name="Ramirez L."/>
            <person name="Alfaro M."/>
            <person name="Sun H."/>
            <person name="Tritt A."/>
            <person name="Yoshinaga Y."/>
            <person name="Zwiers L.-H."/>
            <person name="Turgeon B."/>
            <person name="Goodwin S."/>
            <person name="Spatafora J."/>
            <person name="Crous P."/>
            <person name="Grigoriev I."/>
        </authorList>
    </citation>
    <scope>NUCLEOTIDE SEQUENCE</scope>
    <source>
        <strain evidence="7">CBS 113979</strain>
    </source>
</reference>
<dbReference type="GO" id="GO:0005524">
    <property type="term" value="F:ATP binding"/>
    <property type="evidence" value="ECO:0007669"/>
    <property type="project" value="UniProtKB-KW"/>
</dbReference>
<feature type="region of interest" description="Disordered" evidence="4">
    <location>
        <begin position="985"/>
        <end position="1011"/>
    </location>
</feature>
<dbReference type="SMART" id="SM00490">
    <property type="entry name" value="HELICc"/>
    <property type="match status" value="1"/>
</dbReference>
<keyword evidence="2" id="KW-0378">Hydrolase</keyword>
<dbReference type="GO" id="GO:0016787">
    <property type="term" value="F:hydrolase activity"/>
    <property type="evidence" value="ECO:0007669"/>
    <property type="project" value="UniProtKB-KW"/>
</dbReference>
<evidence type="ECO:0000259" key="5">
    <source>
        <dbReference type="PROSITE" id="PS51192"/>
    </source>
</evidence>
<protein>
    <recommendedName>
        <fullName evidence="9">SNF2 family helicase/ATPase-like protein</fullName>
    </recommendedName>
</protein>
<evidence type="ECO:0000256" key="2">
    <source>
        <dbReference type="ARBA" id="ARBA00022801"/>
    </source>
</evidence>
<feature type="compositionally biased region" description="Basic and acidic residues" evidence="4">
    <location>
        <begin position="54"/>
        <end position="67"/>
    </location>
</feature>
<dbReference type="Proteomes" id="UP000800041">
    <property type="component" value="Unassembled WGS sequence"/>
</dbReference>
<dbReference type="InterPro" id="IPR049730">
    <property type="entry name" value="SNF2/RAD54-like_C"/>
</dbReference>
<evidence type="ECO:0000313" key="7">
    <source>
        <dbReference type="EMBL" id="KAF1992552.1"/>
    </source>
</evidence>
<evidence type="ECO:0008006" key="9">
    <source>
        <dbReference type="Google" id="ProtNLM"/>
    </source>
</evidence>
<keyword evidence="3" id="KW-0067">ATP-binding</keyword>
<dbReference type="InterPro" id="IPR027417">
    <property type="entry name" value="P-loop_NTPase"/>
</dbReference>